<evidence type="ECO:0000313" key="4">
    <source>
        <dbReference type="Proteomes" id="UP000594260"/>
    </source>
</evidence>
<evidence type="ECO:0000313" key="3">
    <source>
        <dbReference type="EnsemblMetazoa" id="XP_022667827"/>
    </source>
</evidence>
<reference evidence="3" key="1">
    <citation type="submission" date="2021-01" db="UniProtKB">
        <authorList>
            <consortium name="EnsemblMetazoa"/>
        </authorList>
    </citation>
    <scope>IDENTIFICATION</scope>
</reference>
<dbReference type="InterPro" id="IPR036047">
    <property type="entry name" value="F-box-like_dom_sf"/>
</dbReference>
<keyword evidence="4" id="KW-1185">Reference proteome</keyword>
<dbReference type="GeneID" id="111253121"/>
<proteinExistence type="predicted"/>
<protein>
    <recommendedName>
        <fullName evidence="2">F-box domain-containing protein</fullName>
    </recommendedName>
</protein>
<dbReference type="InParanoid" id="A0A7M7KLY4"/>
<dbReference type="Pfam" id="PF12937">
    <property type="entry name" value="F-box-like"/>
    <property type="match status" value="1"/>
</dbReference>
<dbReference type="PROSITE" id="PS50181">
    <property type="entry name" value="FBOX"/>
    <property type="match status" value="1"/>
</dbReference>
<organism evidence="3 4">
    <name type="scientific">Varroa destructor</name>
    <name type="common">Honeybee mite</name>
    <dbReference type="NCBI Taxonomy" id="109461"/>
    <lineage>
        <taxon>Eukaryota</taxon>
        <taxon>Metazoa</taxon>
        <taxon>Ecdysozoa</taxon>
        <taxon>Arthropoda</taxon>
        <taxon>Chelicerata</taxon>
        <taxon>Arachnida</taxon>
        <taxon>Acari</taxon>
        <taxon>Parasitiformes</taxon>
        <taxon>Mesostigmata</taxon>
        <taxon>Gamasina</taxon>
        <taxon>Dermanyssoidea</taxon>
        <taxon>Varroidae</taxon>
        <taxon>Varroa</taxon>
    </lineage>
</organism>
<dbReference type="Gene3D" id="1.20.1280.50">
    <property type="match status" value="1"/>
</dbReference>
<dbReference type="KEGG" id="vde:111253121"/>
<sequence>MSESAESACFALNSLPELPFRRIVSFLSPGDLLRLASVSRELFELIRRDDSLWVAHLEEYAFGRWDEVLKDVSVLDGDPYISDWFSHHFRKLHHHRQKAWRERNPEKKEVRFPKGKVDETSSKRRKELTDEEKNGSSSDDYENAYESWIRIHDPLFTIERTILQASYEQYEDDPSKLPAGVLRRRYVYDIGLYKRKVVHVCFLFRLPYLLLNPLNLE</sequence>
<feature type="compositionally biased region" description="Basic and acidic residues" evidence="1">
    <location>
        <begin position="100"/>
        <end position="134"/>
    </location>
</feature>
<dbReference type="AlphaFoldDB" id="A0A7M7KLY4"/>
<dbReference type="EnsemblMetazoa" id="XM_022812092">
    <property type="protein sequence ID" value="XP_022667827"/>
    <property type="gene ID" value="LOC111253121"/>
</dbReference>
<accession>A0A7M7KLY4</accession>
<evidence type="ECO:0000256" key="1">
    <source>
        <dbReference type="SAM" id="MobiDB-lite"/>
    </source>
</evidence>
<dbReference type="SUPFAM" id="SSF81383">
    <property type="entry name" value="F-box domain"/>
    <property type="match status" value="1"/>
</dbReference>
<dbReference type="Proteomes" id="UP000594260">
    <property type="component" value="Unplaced"/>
</dbReference>
<dbReference type="RefSeq" id="XP_022667827.1">
    <property type="nucleotide sequence ID" value="XM_022812092.1"/>
</dbReference>
<evidence type="ECO:0000259" key="2">
    <source>
        <dbReference type="PROSITE" id="PS50181"/>
    </source>
</evidence>
<feature type="region of interest" description="Disordered" evidence="1">
    <location>
        <begin position="100"/>
        <end position="140"/>
    </location>
</feature>
<dbReference type="InterPro" id="IPR001810">
    <property type="entry name" value="F-box_dom"/>
</dbReference>
<feature type="domain" description="F-box" evidence="2">
    <location>
        <begin position="9"/>
        <end position="56"/>
    </location>
</feature>
<name>A0A7M7KLY4_VARDE</name>